<dbReference type="KEGG" id="bgp:BGL_2c01490"/>
<proteinExistence type="predicted"/>
<dbReference type="PROSITE" id="PS51257">
    <property type="entry name" value="PROKAR_LIPOPROTEIN"/>
    <property type="match status" value="1"/>
</dbReference>
<organism evidence="2 3">
    <name type="scientific">Burkholderia plantarii</name>
    <dbReference type="NCBI Taxonomy" id="41899"/>
    <lineage>
        <taxon>Bacteria</taxon>
        <taxon>Pseudomonadati</taxon>
        <taxon>Pseudomonadota</taxon>
        <taxon>Betaproteobacteria</taxon>
        <taxon>Burkholderiales</taxon>
        <taxon>Burkholderiaceae</taxon>
        <taxon>Burkholderia</taxon>
    </lineage>
</organism>
<accession>A0A0B6S4L4</accession>
<name>A0A0B6S4L4_BURPL</name>
<dbReference type="Proteomes" id="UP000031838">
    <property type="component" value="Chromosome 2"/>
</dbReference>
<keyword evidence="3" id="KW-1185">Reference proteome</keyword>
<evidence type="ECO:0000256" key="1">
    <source>
        <dbReference type="SAM" id="SignalP"/>
    </source>
</evidence>
<feature type="signal peptide" evidence="1">
    <location>
        <begin position="1"/>
        <end position="26"/>
    </location>
</feature>
<dbReference type="EMBL" id="CP002581">
    <property type="protein sequence ID" value="AJK48245.1"/>
    <property type="molecule type" value="Genomic_DNA"/>
</dbReference>
<evidence type="ECO:0000313" key="3">
    <source>
        <dbReference type="Proteomes" id="UP000031838"/>
    </source>
</evidence>
<dbReference type="AlphaFoldDB" id="A0A0B6S4L4"/>
<reference evidence="2 3" key="2">
    <citation type="journal article" date="2016" name="Appl. Microbiol. Biotechnol.">
        <title>Mutations improving production and secretion of extracellular lipase by Burkholderia glumae PG1.</title>
        <authorList>
            <person name="Knapp A."/>
            <person name="Voget S."/>
            <person name="Gao R."/>
            <person name="Zaburannyi N."/>
            <person name="Krysciak D."/>
            <person name="Breuer M."/>
            <person name="Hauer B."/>
            <person name="Streit W.R."/>
            <person name="Muller R."/>
            <person name="Daniel R."/>
            <person name="Jaeger K.E."/>
        </authorList>
    </citation>
    <scope>NUCLEOTIDE SEQUENCE [LARGE SCALE GENOMIC DNA]</scope>
    <source>
        <strain evidence="2 3">PG1</strain>
    </source>
</reference>
<evidence type="ECO:0008006" key="4">
    <source>
        <dbReference type="Google" id="ProtNLM"/>
    </source>
</evidence>
<reference evidence="3" key="1">
    <citation type="submission" date="2011-03" db="EMBL/GenBank/DDBJ databases">
        <authorList>
            <person name="Voget S."/>
            <person name="Streit W.R."/>
            <person name="Jaeger K.E."/>
            <person name="Daniel R."/>
        </authorList>
    </citation>
    <scope>NUCLEOTIDE SEQUENCE [LARGE SCALE GENOMIC DNA]</scope>
    <source>
        <strain evidence="3">PG1</strain>
    </source>
</reference>
<sequence>MHRHHRLHTTMACVSMIDALTLPAMTALLAACAVAPSAHGENFRPHSLCGSDETIYFSCKIEHSKDYASVCAKDNSAADSGYVQYRYGHDAASAFRFPASQAAPGDVFHILTVNHFRDGIGKHLTFSNGAYTYVVSNAVQPPEIGVFRNDKLIATKTCEFDNGFTPISNEADFGIKQGEKFGLDSFDGS</sequence>
<feature type="chain" id="PRO_5002124756" description="Lipoprotein" evidence="1">
    <location>
        <begin position="27"/>
        <end position="189"/>
    </location>
</feature>
<gene>
    <name evidence="2" type="ORF">BGL_2c01490</name>
</gene>
<keyword evidence="1" id="KW-0732">Signal</keyword>
<protein>
    <recommendedName>
        <fullName evidence="4">Lipoprotein</fullName>
    </recommendedName>
</protein>
<dbReference type="HOGENOM" id="CLU_1432076_0_0_4"/>
<evidence type="ECO:0000313" key="2">
    <source>
        <dbReference type="EMBL" id="AJK48245.1"/>
    </source>
</evidence>